<evidence type="ECO:0000313" key="3">
    <source>
        <dbReference type="EMBL" id="RIV43390.1"/>
    </source>
</evidence>
<dbReference type="Proteomes" id="UP000321621">
    <property type="component" value="Unassembled WGS sequence"/>
</dbReference>
<dbReference type="AlphaFoldDB" id="A0A3A1NF98"/>
<dbReference type="EMBL" id="QXFI01000031">
    <property type="protein sequence ID" value="RIV43390.1"/>
    <property type="molecule type" value="Genomic_DNA"/>
</dbReference>
<dbReference type="OrthoDB" id="9788959at2"/>
<evidence type="ECO:0000259" key="2">
    <source>
        <dbReference type="Pfam" id="PF00582"/>
    </source>
</evidence>
<dbReference type="PANTHER" id="PTHR46268">
    <property type="entry name" value="STRESS RESPONSE PROTEIN NHAX"/>
    <property type="match status" value="1"/>
</dbReference>
<comment type="caution">
    <text evidence="3">The sequence shown here is derived from an EMBL/GenBank/DDBJ whole genome shotgun (WGS) entry which is preliminary data.</text>
</comment>
<protein>
    <submittedName>
        <fullName evidence="3">Universal stress protein</fullName>
    </submittedName>
</protein>
<dbReference type="RefSeq" id="WP_119648121.1">
    <property type="nucleotide sequence ID" value="NZ_QXFI01000031.1"/>
</dbReference>
<reference evidence="4 6" key="2">
    <citation type="submission" date="2019-07" db="EMBL/GenBank/DDBJ databases">
        <title>Draft genome of two Muricauda strains isolated from deep sea.</title>
        <authorList>
            <person name="Sun C."/>
        </authorList>
    </citation>
    <scope>NUCLEOTIDE SEQUENCE [LARGE SCALE GENOMIC DNA]</scope>
    <source>
        <strain evidence="4 6">72</strain>
    </source>
</reference>
<sequence length="282" mass="32221">MMKIVLPTDFSENAFHAISYAARLLENTTTVFYLMHTYTPPVYRVDYALGSPGQLGLPDDFRYAAEVQLDKTRQRIEEQFDNPKHTFITHAAFNTLEDEIRLFSMKENVDLIIMGTQGATGAAEILFGSNTVHVLKRTQIPVLAIPADYEFEAPGEILFPTDLEVDFDKVDIAFLLEFAKLWHSKIHIMHIALPEGLTEEQENNRAKLEGLLLEHNHAFHNLPDQELIMAINAFQEEITAEILVMVKNKHTFLERLFMEPVIKNVGLHSTIPFLVLPYNLKT</sequence>
<evidence type="ECO:0000313" key="6">
    <source>
        <dbReference type="Proteomes" id="UP000321621"/>
    </source>
</evidence>
<dbReference type="InterPro" id="IPR006016">
    <property type="entry name" value="UspA"/>
</dbReference>
<dbReference type="PRINTS" id="PR01438">
    <property type="entry name" value="UNVRSLSTRESS"/>
</dbReference>
<evidence type="ECO:0000313" key="5">
    <source>
        <dbReference type="Proteomes" id="UP000266691"/>
    </source>
</evidence>
<accession>A0A3A1NF98</accession>
<dbReference type="Gene3D" id="3.40.50.12370">
    <property type="match status" value="1"/>
</dbReference>
<dbReference type="CDD" id="cd00293">
    <property type="entry name" value="USP-like"/>
    <property type="match status" value="2"/>
</dbReference>
<evidence type="ECO:0000256" key="1">
    <source>
        <dbReference type="ARBA" id="ARBA00008791"/>
    </source>
</evidence>
<reference evidence="3 5" key="1">
    <citation type="submission" date="2018-08" db="EMBL/GenBank/DDBJ databases">
        <title>Proposal of Muricauda 72 sp.nov. and Muricauda NH166 sp.nov., isolated from seawater.</title>
        <authorList>
            <person name="Cheng H."/>
            <person name="Wu Y.-H."/>
            <person name="Guo L.-L."/>
            <person name="Xu X.-W."/>
        </authorList>
    </citation>
    <scope>NUCLEOTIDE SEQUENCE [LARGE SCALE GENOMIC DNA]</scope>
    <source>
        <strain evidence="3 5">72</strain>
    </source>
</reference>
<keyword evidence="6" id="KW-1185">Reference proteome</keyword>
<feature type="domain" description="UspA" evidence="2">
    <location>
        <begin position="2"/>
        <end position="146"/>
    </location>
</feature>
<evidence type="ECO:0000313" key="4">
    <source>
        <dbReference type="EMBL" id="TXJ92727.1"/>
    </source>
</evidence>
<name>A0A3A1NF98_9FLAO</name>
<proteinExistence type="inferred from homology"/>
<dbReference type="Pfam" id="PF00582">
    <property type="entry name" value="Usp"/>
    <property type="match status" value="1"/>
</dbReference>
<dbReference type="PANTHER" id="PTHR46268:SF26">
    <property type="entry name" value="UNIVERSAL STRESS PROTEIN MJ0577"/>
    <property type="match status" value="1"/>
</dbReference>
<gene>
    <name evidence="3" type="ORF">D2V05_13280</name>
    <name evidence="4" type="ORF">FQ017_13150</name>
</gene>
<dbReference type="EMBL" id="VNWK01000031">
    <property type="protein sequence ID" value="TXJ92727.1"/>
    <property type="molecule type" value="Genomic_DNA"/>
</dbReference>
<dbReference type="InterPro" id="IPR006015">
    <property type="entry name" value="Universal_stress_UspA"/>
</dbReference>
<organism evidence="3 5">
    <name type="scientific">Flagellimonas pelagia</name>
    <dbReference type="NCBI Taxonomy" id="2306998"/>
    <lineage>
        <taxon>Bacteria</taxon>
        <taxon>Pseudomonadati</taxon>
        <taxon>Bacteroidota</taxon>
        <taxon>Flavobacteriia</taxon>
        <taxon>Flavobacteriales</taxon>
        <taxon>Flavobacteriaceae</taxon>
        <taxon>Flagellimonas</taxon>
    </lineage>
</organism>
<dbReference type="Proteomes" id="UP000266691">
    <property type="component" value="Unassembled WGS sequence"/>
</dbReference>
<comment type="similarity">
    <text evidence="1">Belongs to the universal stress protein A family.</text>
</comment>
<dbReference type="SUPFAM" id="SSF52402">
    <property type="entry name" value="Adenine nucleotide alpha hydrolases-like"/>
    <property type="match status" value="2"/>
</dbReference>